<dbReference type="EMBL" id="JACCFM010000001">
    <property type="protein sequence ID" value="NYJ19318.1"/>
    <property type="molecule type" value="Genomic_DNA"/>
</dbReference>
<evidence type="ECO:0000256" key="1">
    <source>
        <dbReference type="SAM" id="Phobius"/>
    </source>
</evidence>
<organism evidence="2 3">
    <name type="scientific">Glaciibacter psychrotolerans</name>
    <dbReference type="NCBI Taxonomy" id="670054"/>
    <lineage>
        <taxon>Bacteria</taxon>
        <taxon>Bacillati</taxon>
        <taxon>Actinomycetota</taxon>
        <taxon>Actinomycetes</taxon>
        <taxon>Micrococcales</taxon>
        <taxon>Microbacteriaceae</taxon>
        <taxon>Glaciibacter</taxon>
    </lineage>
</organism>
<feature type="transmembrane region" description="Helical" evidence="1">
    <location>
        <begin position="7"/>
        <end position="26"/>
    </location>
</feature>
<evidence type="ECO:0000313" key="3">
    <source>
        <dbReference type="Proteomes" id="UP000537260"/>
    </source>
</evidence>
<evidence type="ECO:0000313" key="2">
    <source>
        <dbReference type="EMBL" id="NYJ19318.1"/>
    </source>
</evidence>
<keyword evidence="1" id="KW-1133">Transmembrane helix</keyword>
<dbReference type="AlphaFoldDB" id="A0A7Z0ED57"/>
<sequence>MKIVTFIVAFAIFVFGLWLFGLAFAVDAWQAAIFFGGIIAVSLAVFIPVQVLRD</sequence>
<proteinExistence type="predicted"/>
<keyword evidence="1" id="KW-0472">Membrane</keyword>
<keyword evidence="1" id="KW-0812">Transmembrane</keyword>
<protein>
    <submittedName>
        <fullName evidence="2">Uncharacterized protein</fullName>
    </submittedName>
</protein>
<dbReference type="RefSeq" id="WP_179578102.1">
    <property type="nucleotide sequence ID" value="NZ_JACCFM010000001.1"/>
</dbReference>
<gene>
    <name evidence="2" type="ORF">HNR05_001109</name>
</gene>
<accession>A0A7Z0ED57</accession>
<dbReference type="Proteomes" id="UP000537260">
    <property type="component" value="Unassembled WGS sequence"/>
</dbReference>
<reference evidence="2 3" key="1">
    <citation type="submission" date="2020-07" db="EMBL/GenBank/DDBJ databases">
        <title>Sequencing the genomes of 1000 actinobacteria strains.</title>
        <authorList>
            <person name="Klenk H.-P."/>
        </authorList>
    </citation>
    <scope>NUCLEOTIDE SEQUENCE [LARGE SCALE GENOMIC DNA]</scope>
    <source>
        <strain evidence="2 3">LI1</strain>
    </source>
</reference>
<name>A0A7Z0ED57_9MICO</name>
<comment type="caution">
    <text evidence="2">The sequence shown here is derived from an EMBL/GenBank/DDBJ whole genome shotgun (WGS) entry which is preliminary data.</text>
</comment>
<feature type="transmembrane region" description="Helical" evidence="1">
    <location>
        <begin position="32"/>
        <end position="52"/>
    </location>
</feature>
<keyword evidence="3" id="KW-1185">Reference proteome</keyword>